<dbReference type="EMBL" id="CM046395">
    <property type="protein sequence ID" value="KAI8542682.1"/>
    <property type="molecule type" value="Genomic_DNA"/>
</dbReference>
<gene>
    <name evidence="1" type="ORF">RHMOL_Rhmol08G0157500</name>
</gene>
<organism evidence="1 2">
    <name type="scientific">Rhododendron molle</name>
    <name type="common">Chinese azalea</name>
    <name type="synonym">Azalea mollis</name>
    <dbReference type="NCBI Taxonomy" id="49168"/>
    <lineage>
        <taxon>Eukaryota</taxon>
        <taxon>Viridiplantae</taxon>
        <taxon>Streptophyta</taxon>
        <taxon>Embryophyta</taxon>
        <taxon>Tracheophyta</taxon>
        <taxon>Spermatophyta</taxon>
        <taxon>Magnoliopsida</taxon>
        <taxon>eudicotyledons</taxon>
        <taxon>Gunneridae</taxon>
        <taxon>Pentapetalae</taxon>
        <taxon>asterids</taxon>
        <taxon>Ericales</taxon>
        <taxon>Ericaceae</taxon>
        <taxon>Ericoideae</taxon>
        <taxon>Rhodoreae</taxon>
        <taxon>Rhododendron</taxon>
    </lineage>
</organism>
<protein>
    <submittedName>
        <fullName evidence="1">Uncharacterized protein</fullName>
    </submittedName>
</protein>
<dbReference type="Proteomes" id="UP001062846">
    <property type="component" value="Chromosome 8"/>
</dbReference>
<accession>A0ACC0MQC9</accession>
<keyword evidence="2" id="KW-1185">Reference proteome</keyword>
<evidence type="ECO:0000313" key="1">
    <source>
        <dbReference type="EMBL" id="KAI8542682.1"/>
    </source>
</evidence>
<sequence length="89" mass="10058">MRQSPLRNSGGKTPSPPPRIQQNTPPLHHFHSTIFVQKLRCFNTLILVFRFAAFWSFAALPFSCSLTLRAPIPLVGTTLMPSRMHTHTC</sequence>
<comment type="caution">
    <text evidence="1">The sequence shown here is derived from an EMBL/GenBank/DDBJ whole genome shotgun (WGS) entry which is preliminary data.</text>
</comment>
<proteinExistence type="predicted"/>
<reference evidence="1" key="1">
    <citation type="submission" date="2022-02" db="EMBL/GenBank/DDBJ databases">
        <title>Plant Genome Project.</title>
        <authorList>
            <person name="Zhang R.-G."/>
        </authorList>
    </citation>
    <scope>NUCLEOTIDE SEQUENCE</scope>
    <source>
        <strain evidence="1">AT1</strain>
    </source>
</reference>
<name>A0ACC0MQC9_RHOML</name>
<evidence type="ECO:0000313" key="2">
    <source>
        <dbReference type="Proteomes" id="UP001062846"/>
    </source>
</evidence>